<gene>
    <name evidence="1" type="ORF">AVEN_62526_1</name>
</gene>
<evidence type="ECO:0000313" key="2">
    <source>
        <dbReference type="Proteomes" id="UP000499080"/>
    </source>
</evidence>
<dbReference type="EMBL" id="BGPR01027198">
    <property type="protein sequence ID" value="GBN97491.1"/>
    <property type="molecule type" value="Genomic_DNA"/>
</dbReference>
<reference evidence="1 2" key="1">
    <citation type="journal article" date="2019" name="Sci. Rep.">
        <title>Orb-weaving spider Araneus ventricosus genome elucidates the spidroin gene catalogue.</title>
        <authorList>
            <person name="Kono N."/>
            <person name="Nakamura H."/>
            <person name="Ohtoshi R."/>
            <person name="Moran D.A.P."/>
            <person name="Shinohara A."/>
            <person name="Yoshida Y."/>
            <person name="Fujiwara M."/>
            <person name="Mori M."/>
            <person name="Tomita M."/>
            <person name="Arakawa K."/>
        </authorList>
    </citation>
    <scope>NUCLEOTIDE SEQUENCE [LARGE SCALE GENOMIC DNA]</scope>
</reference>
<dbReference type="AlphaFoldDB" id="A0A4Y2TB80"/>
<keyword evidence="2" id="KW-1185">Reference proteome</keyword>
<name>A0A4Y2TB80_ARAVE</name>
<proteinExistence type="predicted"/>
<evidence type="ECO:0000313" key="1">
    <source>
        <dbReference type="EMBL" id="GBN97491.1"/>
    </source>
</evidence>
<sequence>MTSLAYRRVNSSSDMAEDLNGILEDDENYEYVACCEAAPPGDSKTVKYRRRLGSLGSGAIKSAAKSRRRCCFTRCQSLRAKEAWSL</sequence>
<organism evidence="1 2">
    <name type="scientific">Araneus ventricosus</name>
    <name type="common">Orbweaver spider</name>
    <name type="synonym">Epeira ventricosa</name>
    <dbReference type="NCBI Taxonomy" id="182803"/>
    <lineage>
        <taxon>Eukaryota</taxon>
        <taxon>Metazoa</taxon>
        <taxon>Ecdysozoa</taxon>
        <taxon>Arthropoda</taxon>
        <taxon>Chelicerata</taxon>
        <taxon>Arachnida</taxon>
        <taxon>Araneae</taxon>
        <taxon>Araneomorphae</taxon>
        <taxon>Entelegynae</taxon>
        <taxon>Araneoidea</taxon>
        <taxon>Araneidae</taxon>
        <taxon>Araneus</taxon>
    </lineage>
</organism>
<dbReference type="Proteomes" id="UP000499080">
    <property type="component" value="Unassembled WGS sequence"/>
</dbReference>
<comment type="caution">
    <text evidence="1">The sequence shown here is derived from an EMBL/GenBank/DDBJ whole genome shotgun (WGS) entry which is preliminary data.</text>
</comment>
<protein>
    <submittedName>
        <fullName evidence="1">Uncharacterized protein</fullName>
    </submittedName>
</protein>
<accession>A0A4Y2TB80</accession>